<comment type="caution">
    <text evidence="1">The sequence shown here is derived from an EMBL/GenBank/DDBJ whole genome shotgun (WGS) entry which is preliminary data.</text>
</comment>
<organism evidence="1 2">
    <name type="scientific">Zalaria obscura</name>
    <dbReference type="NCBI Taxonomy" id="2024903"/>
    <lineage>
        <taxon>Eukaryota</taxon>
        <taxon>Fungi</taxon>
        <taxon>Dikarya</taxon>
        <taxon>Ascomycota</taxon>
        <taxon>Pezizomycotina</taxon>
        <taxon>Dothideomycetes</taxon>
        <taxon>Dothideomycetidae</taxon>
        <taxon>Dothideales</taxon>
        <taxon>Zalariaceae</taxon>
        <taxon>Zalaria</taxon>
    </lineage>
</organism>
<proteinExistence type="predicted"/>
<accession>A0ACC3S8K8</accession>
<keyword evidence="2" id="KW-1185">Reference proteome</keyword>
<dbReference type="EMBL" id="JAMKPW020000042">
    <property type="protein sequence ID" value="KAK8196032.1"/>
    <property type="molecule type" value="Genomic_DNA"/>
</dbReference>
<sequence length="199" mass="21142">MAEVRKGETVLVTGANGGLGVVACQVAKALGAKVIGLVSSLDKARRLRSLLDIDVIVSGRAWENEVKAVGGGGVDVVIDNVGLVESSLRCLNFNGRIILVGFAGRNGIMEEVAMNKILLKGARIIGYRYGEQGRRDPRASERIWEGYLEMINSGAIVPVISPESYKGIDSIPKALQDLADRRVAGKAIVQCCNPGLAKL</sequence>
<name>A0ACC3S8K8_9PEZI</name>
<reference evidence="1" key="1">
    <citation type="submission" date="2024-02" db="EMBL/GenBank/DDBJ databases">
        <title>Metagenome Assembled Genome of Zalaria obscura JY119.</title>
        <authorList>
            <person name="Vighnesh L."/>
            <person name="Jagadeeshwari U."/>
            <person name="Venkata Ramana C."/>
            <person name="Sasikala C."/>
        </authorList>
    </citation>
    <scope>NUCLEOTIDE SEQUENCE</scope>
    <source>
        <strain evidence="1">JY119</strain>
    </source>
</reference>
<dbReference type="Proteomes" id="UP001320706">
    <property type="component" value="Unassembled WGS sequence"/>
</dbReference>
<gene>
    <name evidence="1" type="ORF">M8818_007184</name>
</gene>
<evidence type="ECO:0000313" key="1">
    <source>
        <dbReference type="EMBL" id="KAK8196032.1"/>
    </source>
</evidence>
<protein>
    <submittedName>
        <fullName evidence="1">Uncharacterized protein</fullName>
    </submittedName>
</protein>
<evidence type="ECO:0000313" key="2">
    <source>
        <dbReference type="Proteomes" id="UP001320706"/>
    </source>
</evidence>